<evidence type="ECO:0000313" key="16">
    <source>
        <dbReference type="Proteomes" id="UP001160148"/>
    </source>
</evidence>
<dbReference type="Gene3D" id="2.170.190.11">
    <property type="entry name" value="Molybdopterin biosynthesis moea protein, domain 3"/>
    <property type="match status" value="1"/>
</dbReference>
<dbReference type="GO" id="GO:0061598">
    <property type="term" value="F:molybdopterin adenylyltransferase activity"/>
    <property type="evidence" value="ECO:0007669"/>
    <property type="project" value="UniProtKB-UniRule"/>
</dbReference>
<evidence type="ECO:0000313" key="15">
    <source>
        <dbReference type="EMBL" id="CAI6356102.1"/>
    </source>
</evidence>
<keyword evidence="12" id="KW-0511">Multifunctional enzyme</keyword>
<evidence type="ECO:0000256" key="9">
    <source>
        <dbReference type="ARBA" id="ARBA00022840"/>
    </source>
</evidence>
<dbReference type="PROSITE" id="PS01078">
    <property type="entry name" value="MOCF_BIOSYNTHESIS_1"/>
    <property type="match status" value="1"/>
</dbReference>
<dbReference type="FunFam" id="3.40.980.10:FF:000001">
    <property type="entry name" value="Molybdopterin molybdenumtransferase"/>
    <property type="match status" value="1"/>
</dbReference>
<dbReference type="GO" id="GO:0005829">
    <property type="term" value="C:cytosol"/>
    <property type="evidence" value="ECO:0007669"/>
    <property type="project" value="TreeGrafter"/>
</dbReference>
<dbReference type="FunFam" id="2.170.190.11:FF:000001">
    <property type="entry name" value="Molybdopterin molybdenumtransferase"/>
    <property type="match status" value="1"/>
</dbReference>
<dbReference type="EMBL" id="CARXXK010000002">
    <property type="protein sequence ID" value="CAI6356102.1"/>
    <property type="molecule type" value="Genomic_DNA"/>
</dbReference>
<evidence type="ECO:0000256" key="13">
    <source>
        <dbReference type="RuleBase" id="RU365090"/>
    </source>
</evidence>
<dbReference type="InterPro" id="IPR036688">
    <property type="entry name" value="MoeA_C_domain_IV_sf"/>
</dbReference>
<dbReference type="Pfam" id="PF00994">
    <property type="entry name" value="MoCF_biosynth"/>
    <property type="match status" value="2"/>
</dbReference>
<evidence type="ECO:0000256" key="7">
    <source>
        <dbReference type="ARBA" id="ARBA00022723"/>
    </source>
</evidence>
<keyword evidence="6 13" id="KW-0808">Transferase</keyword>
<evidence type="ECO:0000256" key="1">
    <source>
        <dbReference type="ARBA" id="ARBA00001946"/>
    </source>
</evidence>
<comment type="cofactor">
    <cofactor evidence="1 13">
        <name>Mg(2+)</name>
        <dbReference type="ChEBI" id="CHEBI:18420"/>
    </cofactor>
</comment>
<keyword evidence="5 13" id="KW-0500">Molybdenum</keyword>
<dbReference type="Gene3D" id="3.40.980.10">
    <property type="entry name" value="MoaB/Mog-like domain"/>
    <property type="match status" value="2"/>
</dbReference>
<name>A0AAV0WKG3_9HEMI</name>
<dbReference type="FunFam" id="3.40.980.10:FF:000002">
    <property type="entry name" value="Molybdopterin molybdenumtransferase"/>
    <property type="match status" value="1"/>
</dbReference>
<dbReference type="InterPro" id="IPR036135">
    <property type="entry name" value="MoeA_linker/N_sf"/>
</dbReference>
<comment type="similarity">
    <text evidence="4">In the C-terminal section; belongs to the MoeA family.</text>
</comment>
<comment type="similarity">
    <text evidence="13">Belongs to the MoeA family.</text>
</comment>
<comment type="catalytic activity">
    <reaction evidence="13">
        <text>molybdopterin + ATP + H(+) = adenylyl-molybdopterin + diphosphate</text>
        <dbReference type="Rhea" id="RHEA:31331"/>
        <dbReference type="ChEBI" id="CHEBI:15378"/>
        <dbReference type="ChEBI" id="CHEBI:30616"/>
        <dbReference type="ChEBI" id="CHEBI:33019"/>
        <dbReference type="ChEBI" id="CHEBI:58698"/>
        <dbReference type="ChEBI" id="CHEBI:62727"/>
    </reaction>
</comment>
<protein>
    <recommendedName>
        <fullName evidence="14">MoaB/Mog domain-containing protein</fullName>
    </recommendedName>
</protein>
<dbReference type="GO" id="GO:0061599">
    <property type="term" value="F:molybdopterin molybdotransferase activity"/>
    <property type="evidence" value="ECO:0007669"/>
    <property type="project" value="UniProtKB-UniRule"/>
</dbReference>
<evidence type="ECO:0000256" key="8">
    <source>
        <dbReference type="ARBA" id="ARBA00022741"/>
    </source>
</evidence>
<evidence type="ECO:0000256" key="5">
    <source>
        <dbReference type="ARBA" id="ARBA00022505"/>
    </source>
</evidence>
<evidence type="ECO:0000256" key="11">
    <source>
        <dbReference type="ARBA" id="ARBA00023150"/>
    </source>
</evidence>
<dbReference type="InterPro" id="IPR008284">
    <property type="entry name" value="MoCF_biosynth_CS"/>
</dbReference>
<organism evidence="15 16">
    <name type="scientific">Macrosiphum euphorbiae</name>
    <name type="common">potato aphid</name>
    <dbReference type="NCBI Taxonomy" id="13131"/>
    <lineage>
        <taxon>Eukaryota</taxon>
        <taxon>Metazoa</taxon>
        <taxon>Ecdysozoa</taxon>
        <taxon>Arthropoda</taxon>
        <taxon>Hexapoda</taxon>
        <taxon>Insecta</taxon>
        <taxon>Pterygota</taxon>
        <taxon>Neoptera</taxon>
        <taxon>Paraneoptera</taxon>
        <taxon>Hemiptera</taxon>
        <taxon>Sternorrhyncha</taxon>
        <taxon>Aphidomorpha</taxon>
        <taxon>Aphidoidea</taxon>
        <taxon>Aphididae</taxon>
        <taxon>Macrosiphini</taxon>
        <taxon>Macrosiphum</taxon>
    </lineage>
</organism>
<gene>
    <name evidence="15" type="ORF">MEUPH1_LOCUS11875</name>
</gene>
<dbReference type="Pfam" id="PF03453">
    <property type="entry name" value="MoeA_N"/>
    <property type="match status" value="1"/>
</dbReference>
<dbReference type="InterPro" id="IPR001453">
    <property type="entry name" value="MoaB/Mog_dom"/>
</dbReference>
<dbReference type="Proteomes" id="UP001160148">
    <property type="component" value="Unassembled WGS sequence"/>
</dbReference>
<dbReference type="Pfam" id="PF03454">
    <property type="entry name" value="MoeA_C"/>
    <property type="match status" value="1"/>
</dbReference>
<evidence type="ECO:0000256" key="4">
    <source>
        <dbReference type="ARBA" id="ARBA00008339"/>
    </source>
</evidence>
<dbReference type="InterPro" id="IPR005110">
    <property type="entry name" value="MoeA_linker/N"/>
</dbReference>
<dbReference type="PANTHER" id="PTHR10192">
    <property type="entry name" value="MOLYBDOPTERIN BIOSYNTHESIS PROTEIN"/>
    <property type="match status" value="1"/>
</dbReference>
<dbReference type="SUPFAM" id="SSF53218">
    <property type="entry name" value="Molybdenum cofactor biosynthesis proteins"/>
    <property type="match status" value="2"/>
</dbReference>
<evidence type="ECO:0000256" key="3">
    <source>
        <dbReference type="ARBA" id="ARBA00007589"/>
    </source>
</evidence>
<keyword evidence="7 13" id="KW-0479">Metal-binding</keyword>
<comment type="caution">
    <text evidence="15">The sequence shown here is derived from an EMBL/GenBank/DDBJ whole genome shotgun (WGS) entry which is preliminary data.</text>
</comment>
<dbReference type="SMART" id="SM00852">
    <property type="entry name" value="MoCF_biosynth"/>
    <property type="match status" value="2"/>
</dbReference>
<keyword evidence="8" id="KW-0547">Nucleotide-binding</keyword>
<evidence type="ECO:0000256" key="6">
    <source>
        <dbReference type="ARBA" id="ARBA00022679"/>
    </source>
</evidence>
<dbReference type="InterPro" id="IPR005111">
    <property type="entry name" value="MoeA_C_domain_IV"/>
</dbReference>
<keyword evidence="11 13" id="KW-0501">Molybdenum cofactor biosynthesis</keyword>
<keyword evidence="16" id="KW-1185">Reference proteome</keyword>
<dbReference type="GO" id="GO:0006777">
    <property type="term" value="P:Mo-molybdopterin cofactor biosynthetic process"/>
    <property type="evidence" value="ECO:0007669"/>
    <property type="project" value="UniProtKB-UniRule"/>
</dbReference>
<dbReference type="NCBIfam" id="TIGR00177">
    <property type="entry name" value="molyb_syn"/>
    <property type="match status" value="2"/>
</dbReference>
<evidence type="ECO:0000259" key="14">
    <source>
        <dbReference type="SMART" id="SM00852"/>
    </source>
</evidence>
<feature type="domain" description="MoaB/Mog" evidence="14">
    <location>
        <begin position="11"/>
        <end position="163"/>
    </location>
</feature>
<evidence type="ECO:0000256" key="10">
    <source>
        <dbReference type="ARBA" id="ARBA00022842"/>
    </source>
</evidence>
<comment type="catalytic activity">
    <reaction evidence="13">
        <text>adenylyl-molybdopterin + molybdate = Mo-molybdopterin + AMP + H(+)</text>
        <dbReference type="Rhea" id="RHEA:35047"/>
        <dbReference type="ChEBI" id="CHEBI:15378"/>
        <dbReference type="ChEBI" id="CHEBI:36264"/>
        <dbReference type="ChEBI" id="CHEBI:62727"/>
        <dbReference type="ChEBI" id="CHEBI:71302"/>
        <dbReference type="ChEBI" id="CHEBI:456215"/>
    </reaction>
</comment>
<comment type="function">
    <text evidence="13">Catalyzes two steps in the biosynthesis of the molybdenum cofactor. In the first step, molybdopterin is adenylated. Subsequently, molybdate is inserted into adenylated molybdopterin and AMP is released.</text>
</comment>
<dbReference type="AlphaFoldDB" id="A0AAV0WKG3"/>
<keyword evidence="9" id="KW-0067">ATP-binding</keyword>
<dbReference type="PANTHER" id="PTHR10192:SF5">
    <property type="entry name" value="GEPHYRIN"/>
    <property type="match status" value="1"/>
</dbReference>
<proteinExistence type="inferred from homology"/>
<comment type="pathway">
    <text evidence="2 13">Cofactor biosynthesis; molybdopterin biosynthesis.</text>
</comment>
<dbReference type="GO" id="GO:0046872">
    <property type="term" value="F:metal ion binding"/>
    <property type="evidence" value="ECO:0007669"/>
    <property type="project" value="UniProtKB-UniRule"/>
</dbReference>
<dbReference type="SUPFAM" id="SSF63882">
    <property type="entry name" value="MoeA N-terminal region -like"/>
    <property type="match status" value="1"/>
</dbReference>
<dbReference type="CDD" id="cd00886">
    <property type="entry name" value="MogA_MoaB"/>
    <property type="match status" value="1"/>
</dbReference>
<keyword evidence="10 13" id="KW-0460">Magnesium</keyword>
<evidence type="ECO:0000256" key="12">
    <source>
        <dbReference type="ARBA" id="ARBA00023268"/>
    </source>
</evidence>
<dbReference type="InterPro" id="IPR038987">
    <property type="entry name" value="MoeA-like"/>
</dbReference>
<accession>A0AAV0WKG3</accession>
<evidence type="ECO:0000256" key="2">
    <source>
        <dbReference type="ARBA" id="ARBA00005046"/>
    </source>
</evidence>
<sequence>MDLKKTTIKVGILTISDTRTPSKSNIDSFDSSGQNLMKLINDSNVIESAKVVQYDCVTDDVDKIQAKMTEWCLERKVDVLLTTGGTGFSPRDVTPEATLGLVQKLTPGISQAIMNESLKITPMAMLSRAVSGIYEKTLIINLPGSSKASKECLCVVASAIPHAVSLIKDEKEISKQFHKQLDSTTNNESRIPECVTKIACRHRESQFPKISMKSALSILKEHAVLQYTENNKIKYPSIWIFSTGDELESNKDSHGGYIRDTNSVMIQQILEQDNYKGRIFNYGIIRDNWNDLCKHFEEAFNNADVIITSGGVSMGEKDLIKHVLKEHFKSKIHFGRVNMKPGMPTTFVTLIFKDKKKYIFCLPGNPVSAGVCTHLFLLPYLRSVSGKKLIIHSLKAKLTHSIKGLDIRPEYRRSLLKYENGELYVSCLTNYQQSSRLLSFIDSNCLLQLPSSSKQANVESNTIMDVILIKSIENTYIAPILKEMNLCIEIMKKEVITGNTKIEQPLLYSCIEDVLHLMTENIFVAKTEIIPTSSAMGYVSYSTINSSENLPPFQASIKDGYAIKYGNYWFQKSNIFNVVQVSVAGTVPGCQKELGEGECARISTGAPIPPGANCVVQVEDTSVETKSSDGKVEITIAILKEPKLFENIRSIGSDISIGQRLLDRKTILGPFEIALLRSVGCEDVEVYVCPSIHIIPCNDNSAYAISHKLKNMLDVSDFKGNIFSHSLRKNLTNFTEQFDCVYDEW</sequence>
<dbReference type="InterPro" id="IPR036425">
    <property type="entry name" value="MoaB/Mog-like_dom_sf"/>
</dbReference>
<dbReference type="GO" id="GO:0005524">
    <property type="term" value="F:ATP binding"/>
    <property type="evidence" value="ECO:0007669"/>
    <property type="project" value="UniProtKB-UniRule"/>
</dbReference>
<comment type="similarity">
    <text evidence="3">In the N-terminal section; belongs to the MoaB/Mog family.</text>
</comment>
<dbReference type="SUPFAM" id="SSF63867">
    <property type="entry name" value="MoeA C-terminal domain-like"/>
    <property type="match status" value="1"/>
</dbReference>
<reference evidence="15 16" key="1">
    <citation type="submission" date="2023-01" db="EMBL/GenBank/DDBJ databases">
        <authorList>
            <person name="Whitehead M."/>
        </authorList>
    </citation>
    <scope>NUCLEOTIDE SEQUENCE [LARGE SCALE GENOMIC DNA]</scope>
</reference>
<feature type="domain" description="MoaB/Mog" evidence="14">
    <location>
        <begin position="239"/>
        <end position="383"/>
    </location>
</feature>
<dbReference type="Gene3D" id="2.40.340.10">
    <property type="entry name" value="MoeA, C-terminal, domain IV"/>
    <property type="match status" value="1"/>
</dbReference>